<keyword evidence="8" id="KW-1185">Reference proteome</keyword>
<dbReference type="Pfam" id="PF00126">
    <property type="entry name" value="HTH_1"/>
    <property type="match status" value="1"/>
</dbReference>
<dbReference type="InterPro" id="IPR036390">
    <property type="entry name" value="WH_DNA-bd_sf"/>
</dbReference>
<dbReference type="EMBL" id="CP023270">
    <property type="protein sequence ID" value="AVJ26643.1"/>
    <property type="molecule type" value="Genomic_DNA"/>
</dbReference>
<dbReference type="OrthoDB" id="8587114at2"/>
<proteinExistence type="inferred from homology"/>
<evidence type="ECO:0000313" key="7">
    <source>
        <dbReference type="EMBL" id="AVJ26643.1"/>
    </source>
</evidence>
<gene>
    <name evidence="7" type="ORF">CLM73_05690</name>
</gene>
<dbReference type="SUPFAM" id="SSF46785">
    <property type="entry name" value="Winged helix' DNA-binding domain"/>
    <property type="match status" value="1"/>
</dbReference>
<dbReference type="GO" id="GO:2000142">
    <property type="term" value="P:regulation of DNA-templated transcription initiation"/>
    <property type="evidence" value="ECO:0007669"/>
    <property type="project" value="TreeGrafter"/>
</dbReference>
<keyword evidence="2" id="KW-0805">Transcription regulation</keyword>
<dbReference type="Pfam" id="PF03466">
    <property type="entry name" value="LysR_substrate"/>
    <property type="match status" value="1"/>
</dbReference>
<dbReference type="InterPro" id="IPR005119">
    <property type="entry name" value="LysR_subst-bd"/>
</dbReference>
<dbReference type="SUPFAM" id="SSF53850">
    <property type="entry name" value="Periplasmic binding protein-like II"/>
    <property type="match status" value="1"/>
</dbReference>
<sequence length="308" mass="32962">MQLRHLRYFVKIVEAGSFSRAAALIPVAQPALSQQIAALEEELGVTLLHRSARGARPTAAGAALYTEAASILSRMERIPQIVRSLSGDIQGVVRIGMSSTLASFLAGELMEKCRTALPKISLRFSSDASGQLGARIRDSSLDLALVFEDEPTTGLARQALFRQRLFVISPRKPGRRPSAMRFEQLADMPLILPAHPNMTRNLLDRLFSEAGIAPQVVAETEVFSGMLSAVQAGIGHTILPLGDFSGQPGNAMVSAVLIEPPVYLTAAVIASNDVPLAPPAEAVRTLLSEFVMQHVQERGLAGAEPLPS</sequence>
<dbReference type="GO" id="GO:0003700">
    <property type="term" value="F:DNA-binding transcription factor activity"/>
    <property type="evidence" value="ECO:0007669"/>
    <property type="project" value="InterPro"/>
</dbReference>
<dbReference type="Proteomes" id="UP000239477">
    <property type="component" value="Chromosome"/>
</dbReference>
<dbReference type="InterPro" id="IPR036388">
    <property type="entry name" value="WH-like_DNA-bd_sf"/>
</dbReference>
<dbReference type="InterPro" id="IPR000847">
    <property type="entry name" value="LysR_HTH_N"/>
</dbReference>
<evidence type="ECO:0000256" key="2">
    <source>
        <dbReference type="ARBA" id="ARBA00023015"/>
    </source>
</evidence>
<organism evidence="7 8">
    <name type="scientific">Achromobacter spanius</name>
    <dbReference type="NCBI Taxonomy" id="217203"/>
    <lineage>
        <taxon>Bacteria</taxon>
        <taxon>Pseudomonadati</taxon>
        <taxon>Pseudomonadota</taxon>
        <taxon>Betaproteobacteria</taxon>
        <taxon>Burkholderiales</taxon>
        <taxon>Alcaligenaceae</taxon>
        <taxon>Achromobacter</taxon>
    </lineage>
</organism>
<accession>A0A2S0I3S2</accession>
<comment type="similarity">
    <text evidence="1">Belongs to the LysR transcriptional regulatory family.</text>
</comment>
<evidence type="ECO:0000259" key="6">
    <source>
        <dbReference type="PROSITE" id="PS50931"/>
    </source>
</evidence>
<dbReference type="Gene3D" id="3.40.190.290">
    <property type="match status" value="1"/>
</dbReference>
<feature type="domain" description="HTH lysR-type" evidence="6">
    <location>
        <begin position="1"/>
        <end position="58"/>
    </location>
</feature>
<dbReference type="RefSeq" id="WP_105237670.1">
    <property type="nucleotide sequence ID" value="NZ_CP023270.1"/>
</dbReference>
<evidence type="ECO:0000313" key="8">
    <source>
        <dbReference type="Proteomes" id="UP000239477"/>
    </source>
</evidence>
<dbReference type="Gene3D" id="1.10.10.10">
    <property type="entry name" value="Winged helix-like DNA-binding domain superfamily/Winged helix DNA-binding domain"/>
    <property type="match status" value="1"/>
</dbReference>
<dbReference type="FunFam" id="1.10.10.10:FF:000001">
    <property type="entry name" value="LysR family transcriptional regulator"/>
    <property type="match status" value="1"/>
</dbReference>
<name>A0A2S0I3S2_9BURK</name>
<keyword evidence="4" id="KW-0010">Activator</keyword>
<dbReference type="PROSITE" id="PS50931">
    <property type="entry name" value="HTH_LYSR"/>
    <property type="match status" value="1"/>
</dbReference>
<keyword evidence="5" id="KW-0804">Transcription</keyword>
<keyword evidence="3" id="KW-0238">DNA-binding</keyword>
<evidence type="ECO:0000256" key="4">
    <source>
        <dbReference type="ARBA" id="ARBA00023159"/>
    </source>
</evidence>
<dbReference type="PRINTS" id="PR00039">
    <property type="entry name" value="HTHLYSR"/>
</dbReference>
<dbReference type="PANTHER" id="PTHR30293">
    <property type="entry name" value="TRANSCRIPTIONAL REGULATORY PROTEIN NAC-RELATED"/>
    <property type="match status" value="1"/>
</dbReference>
<evidence type="ECO:0000256" key="3">
    <source>
        <dbReference type="ARBA" id="ARBA00023125"/>
    </source>
</evidence>
<dbReference type="PANTHER" id="PTHR30293:SF0">
    <property type="entry name" value="NITROGEN ASSIMILATION REGULATORY PROTEIN NAC"/>
    <property type="match status" value="1"/>
</dbReference>
<protein>
    <submittedName>
        <fullName evidence="7">LysR family transcriptional regulator</fullName>
    </submittedName>
</protein>
<evidence type="ECO:0000256" key="1">
    <source>
        <dbReference type="ARBA" id="ARBA00009437"/>
    </source>
</evidence>
<evidence type="ECO:0000256" key="5">
    <source>
        <dbReference type="ARBA" id="ARBA00023163"/>
    </source>
</evidence>
<dbReference type="GO" id="GO:0003677">
    <property type="term" value="F:DNA binding"/>
    <property type="evidence" value="ECO:0007669"/>
    <property type="project" value="UniProtKB-KW"/>
</dbReference>
<dbReference type="AlphaFoldDB" id="A0A2S0I3S2"/>
<reference evidence="7 8" key="1">
    <citation type="submission" date="2017-09" db="EMBL/GenBank/DDBJ databases">
        <title>Genomic, metabolic, and phenotypic characteristics of bacterial isolates from the natural microbiome of the model nematode Caenorhabditis elegans.</title>
        <authorList>
            <person name="Zimmermann J."/>
            <person name="Obeng N."/>
            <person name="Yang W."/>
            <person name="Obeng O."/>
            <person name="Kissoyan K."/>
            <person name="Pees B."/>
            <person name="Dirksen P."/>
            <person name="Hoppner M."/>
            <person name="Franke A."/>
            <person name="Rosenstiel P."/>
            <person name="Leippe M."/>
            <person name="Dierking K."/>
            <person name="Kaleta C."/>
            <person name="Schulenburg H."/>
        </authorList>
    </citation>
    <scope>NUCLEOTIDE SEQUENCE [LARGE SCALE GENOMIC DNA]</scope>
    <source>
        <strain evidence="7 8">MYb73</strain>
    </source>
</reference>